<reference evidence="1 2" key="1">
    <citation type="journal article" date="2018" name="Nat. Ecol. Evol.">
        <title>Pezizomycetes genomes reveal the molecular basis of ectomycorrhizal truffle lifestyle.</title>
        <authorList>
            <person name="Murat C."/>
            <person name="Payen T."/>
            <person name="Noel B."/>
            <person name="Kuo A."/>
            <person name="Morin E."/>
            <person name="Chen J."/>
            <person name="Kohler A."/>
            <person name="Krizsan K."/>
            <person name="Balestrini R."/>
            <person name="Da Silva C."/>
            <person name="Montanini B."/>
            <person name="Hainaut M."/>
            <person name="Levati E."/>
            <person name="Barry K.W."/>
            <person name="Belfiori B."/>
            <person name="Cichocki N."/>
            <person name="Clum A."/>
            <person name="Dockter R.B."/>
            <person name="Fauchery L."/>
            <person name="Guy J."/>
            <person name="Iotti M."/>
            <person name="Le Tacon F."/>
            <person name="Lindquist E.A."/>
            <person name="Lipzen A."/>
            <person name="Malagnac F."/>
            <person name="Mello A."/>
            <person name="Molinier V."/>
            <person name="Miyauchi S."/>
            <person name="Poulain J."/>
            <person name="Riccioni C."/>
            <person name="Rubini A."/>
            <person name="Sitrit Y."/>
            <person name="Splivallo R."/>
            <person name="Traeger S."/>
            <person name="Wang M."/>
            <person name="Zifcakova L."/>
            <person name="Wipf D."/>
            <person name="Zambonelli A."/>
            <person name="Paolocci F."/>
            <person name="Nowrousian M."/>
            <person name="Ottonello S."/>
            <person name="Baldrian P."/>
            <person name="Spatafora J.W."/>
            <person name="Henrissat B."/>
            <person name="Nagy L.G."/>
            <person name="Aury J.M."/>
            <person name="Wincker P."/>
            <person name="Grigoriev I.V."/>
            <person name="Bonfante P."/>
            <person name="Martin F.M."/>
        </authorList>
    </citation>
    <scope>NUCLEOTIDE SEQUENCE [LARGE SCALE GENOMIC DNA]</scope>
    <source>
        <strain evidence="1 2">CCBAS932</strain>
    </source>
</reference>
<dbReference type="EMBL" id="ML119123">
    <property type="protein sequence ID" value="RPB13460.1"/>
    <property type="molecule type" value="Genomic_DNA"/>
</dbReference>
<evidence type="ECO:0000313" key="2">
    <source>
        <dbReference type="Proteomes" id="UP000277580"/>
    </source>
</evidence>
<keyword evidence="2" id="KW-1185">Reference proteome</keyword>
<dbReference type="AlphaFoldDB" id="A0A3N4KSG4"/>
<feature type="non-terminal residue" evidence="1">
    <location>
        <position position="1"/>
    </location>
</feature>
<accession>A0A3N4KSG4</accession>
<dbReference type="GO" id="GO:0050482">
    <property type="term" value="P:arachidonate secretion"/>
    <property type="evidence" value="ECO:0007669"/>
    <property type="project" value="InterPro"/>
</dbReference>
<organism evidence="1 2">
    <name type="scientific">Morchella conica CCBAS932</name>
    <dbReference type="NCBI Taxonomy" id="1392247"/>
    <lineage>
        <taxon>Eukaryota</taxon>
        <taxon>Fungi</taxon>
        <taxon>Dikarya</taxon>
        <taxon>Ascomycota</taxon>
        <taxon>Pezizomycotina</taxon>
        <taxon>Pezizomycetes</taxon>
        <taxon>Pezizales</taxon>
        <taxon>Morchellaceae</taxon>
        <taxon>Morchella</taxon>
    </lineage>
</organism>
<dbReference type="GO" id="GO:0006644">
    <property type="term" value="P:phospholipid metabolic process"/>
    <property type="evidence" value="ECO:0007669"/>
    <property type="project" value="InterPro"/>
</dbReference>
<dbReference type="Proteomes" id="UP000277580">
    <property type="component" value="Unassembled WGS sequence"/>
</dbReference>
<gene>
    <name evidence="1" type="ORF">P167DRAFT_475997</name>
</gene>
<dbReference type="InterPro" id="IPR015141">
    <property type="entry name" value="PLipase_A2_prok/fun"/>
</dbReference>
<dbReference type="OrthoDB" id="5120271at2759"/>
<proteinExistence type="predicted"/>
<dbReference type="InterPro" id="IPR036444">
    <property type="entry name" value="PLipase_A2_dom_sf"/>
</dbReference>
<dbReference type="InParanoid" id="A0A3N4KSG4"/>
<dbReference type="SUPFAM" id="SSF48619">
    <property type="entry name" value="Phospholipase A2, PLA2"/>
    <property type="match status" value="1"/>
</dbReference>
<dbReference type="Pfam" id="PF09056">
    <property type="entry name" value="Phospholip_A2_3"/>
    <property type="match status" value="1"/>
</dbReference>
<feature type="non-terminal residue" evidence="1">
    <location>
        <position position="168"/>
    </location>
</feature>
<dbReference type="Gene3D" id="1.20.90.10">
    <property type="entry name" value="Phospholipase A2 domain"/>
    <property type="match status" value="1"/>
</dbReference>
<protein>
    <submittedName>
        <fullName evidence="1">Uncharacterized protein</fullName>
    </submittedName>
</protein>
<dbReference type="GO" id="GO:0004623">
    <property type="term" value="F:phospholipase A2 activity"/>
    <property type="evidence" value="ECO:0007669"/>
    <property type="project" value="InterPro"/>
</dbReference>
<evidence type="ECO:0000313" key="1">
    <source>
        <dbReference type="EMBL" id="RPB13460.1"/>
    </source>
</evidence>
<sequence>LPDLSVPLVNTTTTDVRGDVPDTTDLTADPTVSDEALVFSISSVTTSAVTAADVSATNTFLFSVTLPVFLAAKAAGVPTTLDWTDDGCSYSPDYPAGFNFLSSCKRHDFGYRNFKAQSRFTEANRLLIDDNFKRDLYNMCGTYGLLKREVCEGIADVYYEAVRAFGGL</sequence>
<name>A0A3N4KSG4_9PEZI</name>